<reference evidence="1 2" key="1">
    <citation type="journal article" date="2002" name="Science">
        <title>The genome sequence of the malaria mosquito Anopheles gambiae.</title>
        <authorList>
            <person name="Holt R.A."/>
            <person name="Subramanian G.M."/>
            <person name="Halpern A."/>
            <person name="Sutton G.G."/>
            <person name="Charlab R."/>
            <person name="Nusskern D.R."/>
            <person name="Wincker P."/>
            <person name="Clark A.G."/>
            <person name="Ribeiro J.M."/>
            <person name="Wides R."/>
            <person name="Salzberg S.L."/>
            <person name="Loftus B."/>
            <person name="Yandell M."/>
            <person name="Majoros W.H."/>
            <person name="Rusch D.B."/>
            <person name="Lai Z."/>
            <person name="Kraft C.L."/>
            <person name="Abril J.F."/>
            <person name="Anthouard V."/>
            <person name="Arensburger P."/>
            <person name="Atkinson P.W."/>
            <person name="Baden H."/>
            <person name="de Berardinis V."/>
            <person name="Baldwin D."/>
            <person name="Benes V."/>
            <person name="Biedler J."/>
            <person name="Blass C."/>
            <person name="Bolanos R."/>
            <person name="Boscus D."/>
            <person name="Barnstead M."/>
            <person name="Cai S."/>
            <person name="Center A."/>
            <person name="Chaturverdi K."/>
            <person name="Christophides G.K."/>
            <person name="Chrystal M.A."/>
            <person name="Clamp M."/>
            <person name="Cravchik A."/>
            <person name="Curwen V."/>
            <person name="Dana A."/>
            <person name="Delcher A."/>
            <person name="Dew I."/>
            <person name="Evans C.A."/>
            <person name="Flanigan M."/>
            <person name="Grundschober-Freimoser A."/>
            <person name="Friedli L."/>
            <person name="Gu Z."/>
            <person name="Guan P."/>
            <person name="Guigo R."/>
            <person name="Hillenmeyer M.E."/>
            <person name="Hladun S.L."/>
            <person name="Hogan J.R."/>
            <person name="Hong Y.S."/>
            <person name="Hoover J."/>
            <person name="Jaillon O."/>
            <person name="Ke Z."/>
            <person name="Kodira C."/>
            <person name="Kokoza E."/>
            <person name="Koutsos A."/>
            <person name="Letunic I."/>
            <person name="Levitsky A."/>
            <person name="Liang Y."/>
            <person name="Lin J.J."/>
            <person name="Lobo N.F."/>
            <person name="Lopez J.R."/>
            <person name="Malek J.A."/>
            <person name="McIntosh T.C."/>
            <person name="Meister S."/>
            <person name="Miller J."/>
            <person name="Mobarry C."/>
            <person name="Mongin E."/>
            <person name="Murphy S.D."/>
            <person name="O'Brochta D.A."/>
            <person name="Pfannkoch C."/>
            <person name="Qi R."/>
            <person name="Regier M.A."/>
            <person name="Remington K."/>
            <person name="Shao H."/>
            <person name="Sharakhova M.V."/>
            <person name="Sitter C.D."/>
            <person name="Shetty J."/>
            <person name="Smith T.J."/>
            <person name="Strong R."/>
            <person name="Sun J."/>
            <person name="Thomasova D."/>
            <person name="Ton L.Q."/>
            <person name="Topalis P."/>
            <person name="Tu Z."/>
            <person name="Unger M.F."/>
            <person name="Walenz B."/>
            <person name="Wang A."/>
            <person name="Wang J."/>
            <person name="Wang M."/>
            <person name="Wang X."/>
            <person name="Woodford K.J."/>
            <person name="Wortman J.R."/>
            <person name="Wu M."/>
            <person name="Yao A."/>
            <person name="Zdobnov E.M."/>
            <person name="Zhang H."/>
            <person name="Zhao Q."/>
            <person name="Zhao S."/>
            <person name="Zhu S.C."/>
            <person name="Zhimulev I."/>
            <person name="Coluzzi M."/>
            <person name="della Torre A."/>
            <person name="Roth C.W."/>
            <person name="Louis C."/>
            <person name="Kalush F."/>
            <person name="Mural R.J."/>
            <person name="Myers E.W."/>
            <person name="Adams M.D."/>
            <person name="Smith H.O."/>
            <person name="Broder S."/>
            <person name="Gardner M.J."/>
            <person name="Fraser C.M."/>
            <person name="Birney E."/>
            <person name="Bork P."/>
            <person name="Brey P.T."/>
            <person name="Venter J.C."/>
            <person name="Weissenbach J."/>
            <person name="Kafatos F.C."/>
            <person name="Collins F.H."/>
            <person name="Hoffman S.L."/>
        </authorList>
    </citation>
    <scope>NUCLEOTIDE SEQUENCE [LARGE SCALE GENOMIC DNA]</scope>
    <source>
        <strain evidence="1 2">PEST</strain>
    </source>
</reference>
<reference evidence="1" key="3">
    <citation type="submission" date="2020-05" db="UniProtKB">
        <authorList>
            <consortium name="EnsemblMetazoa"/>
        </authorList>
    </citation>
    <scope>IDENTIFICATION</scope>
    <source>
        <strain evidence="1">PEST</strain>
    </source>
</reference>
<organism evidence="1 2">
    <name type="scientific">Anopheles gambiae</name>
    <name type="common">African malaria mosquito</name>
    <dbReference type="NCBI Taxonomy" id="7165"/>
    <lineage>
        <taxon>Eukaryota</taxon>
        <taxon>Metazoa</taxon>
        <taxon>Ecdysozoa</taxon>
        <taxon>Arthropoda</taxon>
        <taxon>Hexapoda</taxon>
        <taxon>Insecta</taxon>
        <taxon>Pterygota</taxon>
        <taxon>Neoptera</taxon>
        <taxon>Endopterygota</taxon>
        <taxon>Diptera</taxon>
        <taxon>Nematocera</taxon>
        <taxon>Culicoidea</taxon>
        <taxon>Culicidae</taxon>
        <taxon>Anophelinae</taxon>
        <taxon>Anopheles</taxon>
    </lineage>
</organism>
<keyword evidence="2" id="KW-1185">Reference proteome</keyword>
<dbReference type="Pfam" id="PF01753">
    <property type="entry name" value="zf-MYND"/>
    <property type="match status" value="1"/>
</dbReference>
<dbReference type="Gene3D" id="1.10.220.160">
    <property type="match status" value="1"/>
</dbReference>
<dbReference type="EMBL" id="AAAB01008823">
    <property type="status" value="NOT_ANNOTATED_CDS"/>
    <property type="molecule type" value="Genomic_DNA"/>
</dbReference>
<dbReference type="PANTHER" id="PTHR47111">
    <property type="entry name" value="BCDNA.LD29892"/>
    <property type="match status" value="1"/>
</dbReference>
<dbReference type="VEuPathDB" id="VectorBase:AGAP010931"/>
<dbReference type="InterPro" id="IPR001214">
    <property type="entry name" value="SET_dom"/>
</dbReference>
<dbReference type="InterPro" id="IPR002893">
    <property type="entry name" value="Znf_MYND"/>
</dbReference>
<dbReference type="AlphaFoldDB" id="A0A1S4H5B7"/>
<evidence type="ECO:0000313" key="2">
    <source>
        <dbReference type="Proteomes" id="UP000007062"/>
    </source>
</evidence>
<dbReference type="PROSITE" id="PS50865">
    <property type="entry name" value="ZF_MYND_2"/>
    <property type="match status" value="1"/>
</dbReference>
<sequence length="619" mass="71488">MEQYDIDFLESMEAYFGVECVSWEKEKQQMMTFFQRLWTVVFEPSMQKANMMNRNANETVQFLFSKVRESLHNCTFRERLNLRNDGNKDNEKAAQLRSAGNKMVHPKVKRYIEAMKLYNECIAFSAKGSEERSLAYGNRSFICLKMERFEDCLQNIRLARESNYPKHLSGKLDEREKEAKQALSKARNQNASKVSTEVVETLQLSYPAHENAPQLANCLALGRNDQYGRHVVTKRKLKVGDVVMIEKPFVTVAKETFQYIRCDFCQAKRLFTLIPCEGCTVAMYCSEECISKAYGKYHRYECGVLRDLWTVLGISGVIALRMIAIAITTFDNDLEKLKDHLDALDESKVDGFTMDWKKATLQDVFNTVHVLCTNQERRNIKELAGLTFFTVVMHNHLLEWTELGPACEANPTASKLLLDLILRYLQITECNYKLLTCIKITNRNPEDETFTTSCYPLISMLNHSCAPNVRRLILPDGRCAVIVIHTVAKGGQLFDNYEVDHWTKDRKKRQIILPFFYQFQCTCDACIYDYPSSKCVEESNDGTKAAFFIDFLQICGAAQSFDKKKLLSMMLKLRSFLNVTPQPYAEPIVCIKRIEFECTVVTLYGQISESVKYWKYCEP</sequence>
<dbReference type="InParanoid" id="A0A1S4H5B7"/>
<dbReference type="PANTHER" id="PTHR47111:SF1">
    <property type="entry name" value="SET AND MYND DOMAIN-CONTAINING PROTEIN 4"/>
    <property type="match status" value="1"/>
</dbReference>
<dbReference type="EnsemblMetazoa" id="AGAP010931-RA">
    <property type="protein sequence ID" value="AGAP010931-PA"/>
    <property type="gene ID" value="AGAP010931"/>
</dbReference>
<dbReference type="SUPFAM" id="SSF82199">
    <property type="entry name" value="SET domain"/>
    <property type="match status" value="1"/>
</dbReference>
<dbReference type="SUPFAM" id="SSF48452">
    <property type="entry name" value="TPR-like"/>
    <property type="match status" value="1"/>
</dbReference>
<evidence type="ECO:0000313" key="1">
    <source>
        <dbReference type="EnsemblMetazoa" id="AGAP010931-PA"/>
    </source>
</evidence>
<dbReference type="SUPFAM" id="SSF144232">
    <property type="entry name" value="HIT/MYND zinc finger-like"/>
    <property type="match status" value="1"/>
</dbReference>
<dbReference type="InterPro" id="IPR011990">
    <property type="entry name" value="TPR-like_helical_dom_sf"/>
</dbReference>
<dbReference type="GO" id="GO:0008170">
    <property type="term" value="F:N-methyltransferase activity"/>
    <property type="evidence" value="ECO:0007669"/>
    <property type="project" value="UniProtKB-ARBA"/>
</dbReference>
<dbReference type="VEuPathDB" id="VectorBase:AGAMI1_014244"/>
<accession>A0A1S4H5B7</accession>
<dbReference type="GO" id="GO:0008757">
    <property type="term" value="F:S-adenosylmethionine-dependent methyltransferase activity"/>
    <property type="evidence" value="ECO:0007669"/>
    <property type="project" value="UniProtKB-ARBA"/>
</dbReference>
<name>A0A1S4H5B7_ANOGA</name>
<dbReference type="Gene3D" id="1.25.40.10">
    <property type="entry name" value="Tetratricopeptide repeat domain"/>
    <property type="match status" value="1"/>
</dbReference>
<dbReference type="Gene3D" id="6.10.140.2220">
    <property type="match status" value="1"/>
</dbReference>
<dbReference type="Pfam" id="PF00856">
    <property type="entry name" value="SET"/>
    <property type="match status" value="1"/>
</dbReference>
<dbReference type="Proteomes" id="UP000007062">
    <property type="component" value="Chromosome 3L"/>
</dbReference>
<reference evidence="1 2" key="2">
    <citation type="journal article" date="2004" name="Trends Parasitol.">
        <title>The Anopheles gambiae genome: an update.</title>
        <authorList>
            <person name="Mongin E."/>
            <person name="Louis C."/>
            <person name="Holt R.A."/>
            <person name="Birney E."/>
            <person name="Collins F.H."/>
        </authorList>
    </citation>
    <scope>NUCLEOTIDE SEQUENCE [LARGE SCALE GENOMIC DNA]</scope>
    <source>
        <strain evidence="1 2">PEST</strain>
    </source>
</reference>
<dbReference type="GO" id="GO:0008276">
    <property type="term" value="F:protein methyltransferase activity"/>
    <property type="evidence" value="ECO:0007669"/>
    <property type="project" value="UniProtKB-ARBA"/>
</dbReference>
<dbReference type="CDD" id="cd20071">
    <property type="entry name" value="SET_SMYD"/>
    <property type="match status" value="1"/>
</dbReference>
<protein>
    <submittedName>
        <fullName evidence="1">Uncharacterized protein</fullName>
    </submittedName>
</protein>
<dbReference type="InterPro" id="IPR046341">
    <property type="entry name" value="SET_dom_sf"/>
</dbReference>
<dbReference type="PROSITE" id="PS50280">
    <property type="entry name" value="SET"/>
    <property type="match status" value="1"/>
</dbReference>
<proteinExistence type="predicted"/>
<dbReference type="FunCoup" id="A0A1S4H5B7">
    <property type="interactions" value="1660"/>
</dbReference>
<dbReference type="PROSITE" id="PS01360">
    <property type="entry name" value="ZF_MYND_1"/>
    <property type="match status" value="1"/>
</dbReference>
<dbReference type="Gene3D" id="2.170.270.10">
    <property type="entry name" value="SET domain"/>
    <property type="match status" value="1"/>
</dbReference>